<name>A0ABY7M6M1_9CHLR</name>
<dbReference type="RefSeq" id="WP_270056312.1">
    <property type="nucleotide sequence ID" value="NZ_CP115149.1"/>
</dbReference>
<dbReference type="InterPro" id="IPR036390">
    <property type="entry name" value="WH_DNA-bd_sf"/>
</dbReference>
<sequence>MSQQVRCPVAATLELVGDRWTLLIVRDLLRGRRRFNELRESVEGIPPAVLSARLRTLEGAGVIERRAYQDRPARYEYRLTPKGHALGVVVGALADWGQRYAEADLALVDRECGHGLSVVYLCPTCERQAPRRRVRFAGRGEHPLPSGGAGATLPG</sequence>
<dbReference type="PANTHER" id="PTHR33204">
    <property type="entry name" value="TRANSCRIPTIONAL REGULATOR, MARR FAMILY"/>
    <property type="match status" value="1"/>
</dbReference>
<keyword evidence="6" id="KW-1185">Reference proteome</keyword>
<gene>
    <name evidence="5" type="ORF">O0235_13595</name>
</gene>
<dbReference type="CDD" id="cd00090">
    <property type="entry name" value="HTH_ARSR"/>
    <property type="match status" value="1"/>
</dbReference>
<dbReference type="InterPro" id="IPR036388">
    <property type="entry name" value="WH-like_DNA-bd_sf"/>
</dbReference>
<keyword evidence="2" id="KW-0238">DNA-binding</keyword>
<dbReference type="PROSITE" id="PS51118">
    <property type="entry name" value="HTH_HXLR"/>
    <property type="match status" value="1"/>
</dbReference>
<feature type="domain" description="HTH hxlR-type" evidence="4">
    <location>
        <begin position="7"/>
        <end position="105"/>
    </location>
</feature>
<evidence type="ECO:0000259" key="4">
    <source>
        <dbReference type="PROSITE" id="PS51118"/>
    </source>
</evidence>
<accession>A0ABY7M6M1</accession>
<dbReference type="PANTHER" id="PTHR33204:SF18">
    <property type="entry name" value="TRANSCRIPTIONAL REGULATORY PROTEIN"/>
    <property type="match status" value="1"/>
</dbReference>
<evidence type="ECO:0000256" key="2">
    <source>
        <dbReference type="ARBA" id="ARBA00023125"/>
    </source>
</evidence>
<dbReference type="Proteomes" id="UP001212803">
    <property type="component" value="Chromosome"/>
</dbReference>
<protein>
    <submittedName>
        <fullName evidence="5">Helix-turn-helix domain-containing protein</fullName>
    </submittedName>
</protein>
<evidence type="ECO:0000256" key="3">
    <source>
        <dbReference type="ARBA" id="ARBA00023163"/>
    </source>
</evidence>
<dbReference type="EMBL" id="CP115149">
    <property type="protein sequence ID" value="WBL35787.1"/>
    <property type="molecule type" value="Genomic_DNA"/>
</dbReference>
<dbReference type="Gene3D" id="1.10.10.10">
    <property type="entry name" value="Winged helix-like DNA-binding domain superfamily/Winged helix DNA-binding domain"/>
    <property type="match status" value="1"/>
</dbReference>
<dbReference type="InterPro" id="IPR002577">
    <property type="entry name" value="HTH_HxlR"/>
</dbReference>
<evidence type="ECO:0000256" key="1">
    <source>
        <dbReference type="ARBA" id="ARBA00023015"/>
    </source>
</evidence>
<dbReference type="SUPFAM" id="SSF46785">
    <property type="entry name" value="Winged helix' DNA-binding domain"/>
    <property type="match status" value="1"/>
</dbReference>
<keyword evidence="1" id="KW-0805">Transcription regulation</keyword>
<keyword evidence="3" id="KW-0804">Transcription</keyword>
<evidence type="ECO:0000313" key="5">
    <source>
        <dbReference type="EMBL" id="WBL35787.1"/>
    </source>
</evidence>
<evidence type="ECO:0000313" key="6">
    <source>
        <dbReference type="Proteomes" id="UP001212803"/>
    </source>
</evidence>
<organism evidence="5 6">
    <name type="scientific">Tepidiforma flava</name>
    <dbReference type="NCBI Taxonomy" id="3004094"/>
    <lineage>
        <taxon>Bacteria</taxon>
        <taxon>Bacillati</taxon>
        <taxon>Chloroflexota</taxon>
        <taxon>Tepidiformia</taxon>
        <taxon>Tepidiformales</taxon>
        <taxon>Tepidiformaceae</taxon>
        <taxon>Tepidiforma</taxon>
    </lineage>
</organism>
<reference evidence="5 6" key="1">
    <citation type="journal article" date="2023" name="ISME J.">
        <title>Thermophilic Dehalococcoidia with unusual traits shed light on an unexpected past.</title>
        <authorList>
            <person name="Palmer M."/>
            <person name="Covington J.K."/>
            <person name="Zhou E.M."/>
            <person name="Thomas S.C."/>
            <person name="Habib N."/>
            <person name="Seymour C.O."/>
            <person name="Lai D."/>
            <person name="Johnston J."/>
            <person name="Hashimi A."/>
            <person name="Jiao J.Y."/>
            <person name="Muok A.R."/>
            <person name="Liu L."/>
            <person name="Xian W.D."/>
            <person name="Zhi X.Y."/>
            <person name="Li M.M."/>
            <person name="Silva L.P."/>
            <person name="Bowen B.P."/>
            <person name="Louie K."/>
            <person name="Briegel A."/>
            <person name="Pett-Ridge J."/>
            <person name="Weber P.K."/>
            <person name="Tocheva E.I."/>
            <person name="Woyke T."/>
            <person name="Northen T.R."/>
            <person name="Mayali X."/>
            <person name="Li W.J."/>
            <person name="Hedlund B.P."/>
        </authorList>
    </citation>
    <scope>NUCLEOTIDE SEQUENCE [LARGE SCALE GENOMIC DNA]</scope>
    <source>
        <strain evidence="5 6">YIM 72310</strain>
    </source>
</reference>
<dbReference type="Pfam" id="PF01638">
    <property type="entry name" value="HxlR"/>
    <property type="match status" value="1"/>
</dbReference>
<dbReference type="InterPro" id="IPR011991">
    <property type="entry name" value="ArsR-like_HTH"/>
</dbReference>
<proteinExistence type="predicted"/>